<sequence>MAPDYQTWTVTDPWLPISCSLGEGPYYEAATNTLRFVDIIKKRLHTVSLTTGPSSLKTLQLDMPVGVTADIEGVDPAKKILVGGKNGIFVLDRESGTYELLKRFYESEEKDDRLRSNDGAVDPQGRFWVGTMNDFHVGEPQAEGALFRFNRDLTRHPIRPSLTIPNSIGWSPSQTTAYFVHSTEKTIFAFDYSSSTGALTNERVWYKHQGTGDPDGFKVDEQGNLWQAIYGEGKVLKIVDVEGKGVVRGEVRFPTSAITCPCFVGRELVVTTADDGEGGAAGAVFRVDVGVGGLGDFEFRLERGV</sequence>
<accession>A0A194XIF9</accession>
<dbReference type="Pfam" id="PF08450">
    <property type="entry name" value="SGL"/>
    <property type="match status" value="1"/>
</dbReference>
<dbReference type="KEGG" id="psco:LY89DRAFT_695536"/>
<evidence type="ECO:0000313" key="6">
    <source>
        <dbReference type="Proteomes" id="UP000070700"/>
    </source>
</evidence>
<dbReference type="PRINTS" id="PR01790">
    <property type="entry name" value="SMP30FAMILY"/>
</dbReference>
<dbReference type="InterPro" id="IPR005511">
    <property type="entry name" value="SMP-30"/>
</dbReference>
<feature type="binding site" evidence="3">
    <location>
        <position position="166"/>
    </location>
    <ligand>
        <name>a divalent metal cation</name>
        <dbReference type="ChEBI" id="CHEBI:60240"/>
    </ligand>
</feature>
<feature type="binding site" evidence="3">
    <location>
        <position position="117"/>
    </location>
    <ligand>
        <name>substrate</name>
    </ligand>
</feature>
<dbReference type="PANTHER" id="PTHR10907">
    <property type="entry name" value="REGUCALCIN"/>
    <property type="match status" value="1"/>
</dbReference>
<evidence type="ECO:0000256" key="2">
    <source>
        <dbReference type="PIRSR" id="PIRSR605511-1"/>
    </source>
</evidence>
<evidence type="ECO:0000256" key="3">
    <source>
        <dbReference type="PIRSR" id="PIRSR605511-2"/>
    </source>
</evidence>
<reference evidence="5 6" key="1">
    <citation type="submission" date="2015-10" db="EMBL/GenBank/DDBJ databases">
        <title>Full genome of DAOMC 229536 Phialocephala scopiformis, a fungal endophyte of spruce producing the potent anti-insectan compound rugulosin.</title>
        <authorList>
            <consortium name="DOE Joint Genome Institute"/>
            <person name="Walker A.K."/>
            <person name="Frasz S.L."/>
            <person name="Seifert K.A."/>
            <person name="Miller J.D."/>
            <person name="Mondo S.J."/>
            <person name="Labutti K."/>
            <person name="Lipzen A."/>
            <person name="Dockter R."/>
            <person name="Kennedy M."/>
            <person name="Grigoriev I.V."/>
            <person name="Spatafora J.W."/>
        </authorList>
    </citation>
    <scope>NUCLEOTIDE SEQUENCE [LARGE SCALE GENOMIC DNA]</scope>
    <source>
        <strain evidence="5 6">CBS 120377</strain>
    </source>
</reference>
<evidence type="ECO:0000259" key="4">
    <source>
        <dbReference type="Pfam" id="PF08450"/>
    </source>
</evidence>
<proteinExistence type="inferred from homology"/>
<gene>
    <name evidence="5" type="ORF">LY89DRAFT_695536</name>
</gene>
<organism evidence="5 6">
    <name type="scientific">Mollisia scopiformis</name>
    <name type="common">Conifer needle endophyte fungus</name>
    <name type="synonym">Phialocephala scopiformis</name>
    <dbReference type="NCBI Taxonomy" id="149040"/>
    <lineage>
        <taxon>Eukaryota</taxon>
        <taxon>Fungi</taxon>
        <taxon>Dikarya</taxon>
        <taxon>Ascomycota</taxon>
        <taxon>Pezizomycotina</taxon>
        <taxon>Leotiomycetes</taxon>
        <taxon>Helotiales</taxon>
        <taxon>Mollisiaceae</taxon>
        <taxon>Mollisia</taxon>
    </lineage>
</organism>
<dbReference type="STRING" id="149040.A0A194XIF9"/>
<evidence type="ECO:0000313" key="5">
    <source>
        <dbReference type="EMBL" id="KUJ19916.1"/>
    </source>
</evidence>
<dbReference type="SUPFAM" id="SSF63829">
    <property type="entry name" value="Calcium-dependent phosphotriesterase"/>
    <property type="match status" value="1"/>
</dbReference>
<evidence type="ECO:0000256" key="1">
    <source>
        <dbReference type="ARBA" id="ARBA00008853"/>
    </source>
</evidence>
<dbReference type="InterPro" id="IPR011042">
    <property type="entry name" value="6-blade_b-propeller_TolB-like"/>
</dbReference>
<dbReference type="Proteomes" id="UP000070700">
    <property type="component" value="Unassembled WGS sequence"/>
</dbReference>
<keyword evidence="3" id="KW-0479">Metal-binding</keyword>
<keyword evidence="3" id="KW-0862">Zinc</keyword>
<dbReference type="PANTHER" id="PTHR10907:SF47">
    <property type="entry name" value="REGUCALCIN"/>
    <property type="match status" value="1"/>
</dbReference>
<comment type="cofactor">
    <cofactor evidence="3">
        <name>Zn(2+)</name>
        <dbReference type="ChEBI" id="CHEBI:29105"/>
    </cofactor>
    <text evidence="3">Binds 1 divalent metal cation per subunit.</text>
</comment>
<name>A0A194XIF9_MOLSC</name>
<feature type="binding site" evidence="3">
    <location>
        <position position="215"/>
    </location>
    <ligand>
        <name>a divalent metal cation</name>
        <dbReference type="ChEBI" id="CHEBI:60240"/>
    </ligand>
</feature>
<protein>
    <recommendedName>
        <fullName evidence="4">SMP-30/Gluconolactonase/LRE-like region domain-containing protein</fullName>
    </recommendedName>
</protein>
<dbReference type="Gene3D" id="2.120.10.30">
    <property type="entry name" value="TolB, C-terminal domain"/>
    <property type="match status" value="1"/>
</dbReference>
<dbReference type="GO" id="GO:0004341">
    <property type="term" value="F:gluconolactonase activity"/>
    <property type="evidence" value="ECO:0007669"/>
    <property type="project" value="TreeGrafter"/>
</dbReference>
<dbReference type="InterPro" id="IPR013658">
    <property type="entry name" value="SGL"/>
</dbReference>
<feature type="domain" description="SMP-30/Gluconolactonase/LRE-like region" evidence="4">
    <location>
        <begin position="21"/>
        <end position="273"/>
    </location>
</feature>
<dbReference type="OrthoDB" id="423498at2759"/>
<feature type="binding site" evidence="3">
    <location>
        <position position="115"/>
    </location>
    <ligand>
        <name>substrate</name>
    </ligand>
</feature>
<dbReference type="EMBL" id="KQ947410">
    <property type="protein sequence ID" value="KUJ19916.1"/>
    <property type="molecule type" value="Genomic_DNA"/>
</dbReference>
<dbReference type="GO" id="GO:0005509">
    <property type="term" value="F:calcium ion binding"/>
    <property type="evidence" value="ECO:0007669"/>
    <property type="project" value="TreeGrafter"/>
</dbReference>
<dbReference type="InParanoid" id="A0A194XIF9"/>
<feature type="binding site" evidence="3">
    <location>
        <position position="23"/>
    </location>
    <ligand>
        <name>a divalent metal cation</name>
        <dbReference type="ChEBI" id="CHEBI:60240"/>
    </ligand>
</feature>
<dbReference type="AlphaFoldDB" id="A0A194XIF9"/>
<dbReference type="FunCoup" id="A0A194XIF9">
    <property type="interactions" value="57"/>
</dbReference>
<dbReference type="GeneID" id="28826495"/>
<comment type="similarity">
    <text evidence="1">Belongs to the SMP-30/CGR1 family.</text>
</comment>
<dbReference type="RefSeq" id="XP_018074271.1">
    <property type="nucleotide sequence ID" value="XM_018216769.1"/>
</dbReference>
<keyword evidence="6" id="KW-1185">Reference proteome</keyword>
<feature type="active site" description="Proton donor/acceptor" evidence="2">
    <location>
        <position position="215"/>
    </location>
</feature>